<dbReference type="Proteomes" id="UP001162164">
    <property type="component" value="Unassembled WGS sequence"/>
</dbReference>
<keyword evidence="2" id="KW-1185">Reference proteome</keyword>
<protein>
    <submittedName>
        <fullName evidence="1">Uncharacterized protein</fullName>
    </submittedName>
</protein>
<sequence length="208" mass="23845">MPQKLNLRDAERRFTASQRSSGIVNMSQTPTELPLTWYKMLSLVTHPNTNCDHRCLTVLIGLEATKSLDHSKMSNPRCKGLARDRVRYYTAQIVLENVSPDSYDKVPDVLLPPEAVALPQVHVETRPVFAAFHRLHQFVHGRRLKVPLVGGEETAGVQGVVEFPAYLKHPEMYVGLFKRYFRIDRHTYIGFCPVQQRYRSNRADGSVW</sequence>
<organism evidence="1 2">
    <name type="scientific">Molorchus minor</name>
    <dbReference type="NCBI Taxonomy" id="1323400"/>
    <lineage>
        <taxon>Eukaryota</taxon>
        <taxon>Metazoa</taxon>
        <taxon>Ecdysozoa</taxon>
        <taxon>Arthropoda</taxon>
        <taxon>Hexapoda</taxon>
        <taxon>Insecta</taxon>
        <taxon>Pterygota</taxon>
        <taxon>Neoptera</taxon>
        <taxon>Endopterygota</taxon>
        <taxon>Coleoptera</taxon>
        <taxon>Polyphaga</taxon>
        <taxon>Cucujiformia</taxon>
        <taxon>Chrysomeloidea</taxon>
        <taxon>Cerambycidae</taxon>
        <taxon>Lamiinae</taxon>
        <taxon>Monochamini</taxon>
        <taxon>Molorchus</taxon>
    </lineage>
</organism>
<accession>A0ABQ9K4Y1</accession>
<reference evidence="1" key="1">
    <citation type="journal article" date="2023" name="Insect Mol. Biol.">
        <title>Genome sequencing provides insights into the evolution of gene families encoding plant cell wall-degrading enzymes in longhorned beetles.</title>
        <authorList>
            <person name="Shin N.R."/>
            <person name="Okamura Y."/>
            <person name="Kirsch R."/>
            <person name="Pauchet Y."/>
        </authorList>
    </citation>
    <scope>NUCLEOTIDE SEQUENCE</scope>
    <source>
        <strain evidence="1">MMC_N1</strain>
    </source>
</reference>
<gene>
    <name evidence="1" type="ORF">NQ317_018243</name>
</gene>
<proteinExistence type="predicted"/>
<name>A0ABQ9K4Y1_9CUCU</name>
<evidence type="ECO:0000313" key="1">
    <source>
        <dbReference type="EMBL" id="KAJ8985214.1"/>
    </source>
</evidence>
<dbReference type="EMBL" id="JAPWTJ010000018">
    <property type="protein sequence ID" value="KAJ8985214.1"/>
    <property type="molecule type" value="Genomic_DNA"/>
</dbReference>
<comment type="caution">
    <text evidence="1">The sequence shown here is derived from an EMBL/GenBank/DDBJ whole genome shotgun (WGS) entry which is preliminary data.</text>
</comment>
<evidence type="ECO:0000313" key="2">
    <source>
        <dbReference type="Proteomes" id="UP001162164"/>
    </source>
</evidence>